<evidence type="ECO:0000259" key="7">
    <source>
        <dbReference type="Pfam" id="PF13860"/>
    </source>
</evidence>
<gene>
    <name evidence="8" type="ORF">DT23_14265</name>
</gene>
<organism evidence="8 9">
    <name type="scientific">Thioclava indica</name>
    <dbReference type="NCBI Taxonomy" id="1353528"/>
    <lineage>
        <taxon>Bacteria</taxon>
        <taxon>Pseudomonadati</taxon>
        <taxon>Pseudomonadota</taxon>
        <taxon>Alphaproteobacteria</taxon>
        <taxon>Rhodobacterales</taxon>
        <taxon>Paracoccaceae</taxon>
        <taxon>Thioclava</taxon>
    </lineage>
</organism>
<dbReference type="eggNOG" id="COG1843">
    <property type="taxonomic scope" value="Bacteria"/>
</dbReference>
<dbReference type="Pfam" id="PF13860">
    <property type="entry name" value="FlgD_ig"/>
    <property type="match status" value="1"/>
</dbReference>
<dbReference type="EMBL" id="AUNB01000022">
    <property type="protein sequence ID" value="KEO60158.1"/>
    <property type="molecule type" value="Genomic_DNA"/>
</dbReference>
<dbReference type="GO" id="GO:0044781">
    <property type="term" value="P:bacterial-type flagellum organization"/>
    <property type="evidence" value="ECO:0007669"/>
    <property type="project" value="UniProtKB-UniRule"/>
</dbReference>
<dbReference type="Gene3D" id="2.60.40.4070">
    <property type="match status" value="1"/>
</dbReference>
<protein>
    <recommendedName>
        <fullName evidence="2 5">Basal-body rod modification protein FlgD</fullName>
    </recommendedName>
</protein>
<dbReference type="InterPro" id="IPR025965">
    <property type="entry name" value="FlgD/Vpr_Ig-like"/>
</dbReference>
<accession>A0A074JX71</accession>
<dbReference type="InterPro" id="IPR005648">
    <property type="entry name" value="FlgD"/>
</dbReference>
<evidence type="ECO:0000256" key="4">
    <source>
        <dbReference type="ARBA" id="ARBA00024746"/>
    </source>
</evidence>
<comment type="function">
    <text evidence="4 5">Required for flagellar hook formation. May act as a scaffolding protein.</text>
</comment>
<dbReference type="Gene3D" id="2.30.30.910">
    <property type="match status" value="1"/>
</dbReference>
<dbReference type="RefSeq" id="WP_038130413.1">
    <property type="nucleotide sequence ID" value="NZ_AUNB01000022.1"/>
</dbReference>
<reference evidence="8 9" key="1">
    <citation type="journal article" date="2015" name="Antonie Van Leeuwenhoek">
        <title>Thioclava indica sp. nov., isolated from surface seawater of the Indian Ocean.</title>
        <authorList>
            <person name="Liu Y."/>
            <person name="Lai Q."/>
            <person name="Du J."/>
            <person name="Xu H."/>
            <person name="Jiang L."/>
            <person name="Shao Z."/>
        </authorList>
    </citation>
    <scope>NUCLEOTIDE SEQUENCE [LARGE SCALE GENOMIC DNA]</scope>
    <source>
        <strain evidence="8 9">DT23-4</strain>
    </source>
</reference>
<keyword evidence="3 5" id="KW-1005">Bacterial flagellum biogenesis</keyword>
<evidence type="ECO:0000256" key="6">
    <source>
        <dbReference type="SAM" id="MobiDB-lite"/>
    </source>
</evidence>
<comment type="caution">
    <text evidence="8">The sequence shown here is derived from an EMBL/GenBank/DDBJ whole genome shotgun (WGS) entry which is preliminary data.</text>
</comment>
<dbReference type="STRING" id="1353528.DT23_14265"/>
<name>A0A074JX71_9RHOB</name>
<keyword evidence="9" id="KW-1185">Reference proteome</keyword>
<feature type="domain" description="FlgD/Vpr Ig-like" evidence="7">
    <location>
        <begin position="104"/>
        <end position="174"/>
    </location>
</feature>
<dbReference type="NCBIfam" id="NF009453">
    <property type="entry name" value="PRK12813.1"/>
    <property type="match status" value="1"/>
</dbReference>
<feature type="region of interest" description="Disordered" evidence="6">
    <location>
        <begin position="1"/>
        <end position="23"/>
    </location>
</feature>
<evidence type="ECO:0000313" key="8">
    <source>
        <dbReference type="EMBL" id="KEO60158.1"/>
    </source>
</evidence>
<evidence type="ECO:0000313" key="9">
    <source>
        <dbReference type="Proteomes" id="UP000027471"/>
    </source>
</evidence>
<evidence type="ECO:0000256" key="2">
    <source>
        <dbReference type="ARBA" id="ARBA00016013"/>
    </source>
</evidence>
<comment type="similarity">
    <text evidence="1 5">Belongs to the FlgD family.</text>
</comment>
<evidence type="ECO:0000256" key="3">
    <source>
        <dbReference type="ARBA" id="ARBA00022795"/>
    </source>
</evidence>
<dbReference type="Pfam" id="PF03963">
    <property type="entry name" value="FlgD"/>
    <property type="match status" value="1"/>
</dbReference>
<dbReference type="Proteomes" id="UP000027471">
    <property type="component" value="Unassembled WGS sequence"/>
</dbReference>
<dbReference type="AlphaFoldDB" id="A0A074JX71"/>
<dbReference type="OrthoDB" id="9785233at2"/>
<sequence>MTTISSLAATTTTTAQASTSSNSEISGDFETFLTMLTAQLKNQDPLNPVDSTDYATQLATFSGVEQQVKTNDLLQTLAAQLGASGMSELAGWVGMEARTEAPAWFDGSTPVTLAPAPVHGADQTVLVVTDANGNAVSREAISPTNEQLSWAGQDSSGGTLPEGLYSFSLESYNSGTLIDTSTVETYGRITEAQGSADGTQLILRGGAVIATSAVNALREG</sequence>
<proteinExistence type="inferred from homology"/>
<evidence type="ECO:0000256" key="1">
    <source>
        <dbReference type="ARBA" id="ARBA00010577"/>
    </source>
</evidence>
<evidence type="ECO:0000256" key="5">
    <source>
        <dbReference type="RuleBase" id="RU362076"/>
    </source>
</evidence>